<protein>
    <submittedName>
        <fullName evidence="3">Cytochrome P450</fullName>
    </submittedName>
</protein>
<dbReference type="PROSITE" id="PS00086">
    <property type="entry name" value="CYTOCHROME_P450"/>
    <property type="match status" value="1"/>
</dbReference>
<dbReference type="InterPro" id="IPR001128">
    <property type="entry name" value="Cyt_P450"/>
</dbReference>
<gene>
    <name evidence="3" type="ORF">DLM46_10845</name>
</gene>
<organism evidence="3 4">
    <name type="scientific">Paraburkholderia lacunae</name>
    <dbReference type="NCBI Taxonomy" id="2211104"/>
    <lineage>
        <taxon>Bacteria</taxon>
        <taxon>Pseudomonadati</taxon>
        <taxon>Pseudomonadota</taxon>
        <taxon>Betaproteobacteria</taxon>
        <taxon>Burkholderiales</taxon>
        <taxon>Burkholderiaceae</taxon>
        <taxon>Paraburkholderia</taxon>
    </lineage>
</organism>
<dbReference type="GO" id="GO:0005506">
    <property type="term" value="F:iron ion binding"/>
    <property type="evidence" value="ECO:0007669"/>
    <property type="project" value="InterPro"/>
</dbReference>
<dbReference type="PANTHER" id="PTHR46696">
    <property type="entry name" value="P450, PUTATIVE (EUROFUNG)-RELATED"/>
    <property type="match status" value="1"/>
</dbReference>
<dbReference type="InterPro" id="IPR017972">
    <property type="entry name" value="Cyt_P450_CS"/>
</dbReference>
<comment type="similarity">
    <text evidence="1 2">Belongs to the cytochrome P450 family.</text>
</comment>
<dbReference type="PRINTS" id="PR00359">
    <property type="entry name" value="BP450"/>
</dbReference>
<dbReference type="Gene3D" id="1.10.630.10">
    <property type="entry name" value="Cytochrome P450"/>
    <property type="match status" value="1"/>
</dbReference>
<dbReference type="SUPFAM" id="SSF48264">
    <property type="entry name" value="Cytochrome P450"/>
    <property type="match status" value="1"/>
</dbReference>
<dbReference type="PANTHER" id="PTHR46696:SF1">
    <property type="entry name" value="CYTOCHROME P450 YJIB-RELATED"/>
    <property type="match status" value="1"/>
</dbReference>
<keyword evidence="2" id="KW-0408">Iron</keyword>
<sequence length="398" mass="43859">MLTKTLVRVFDIPNLDAPPYYTPVESETPFPQVRLPSGHLAVHLTRYEDCRAFLADPTVSRTLCNVEGGPTFLPGTTQKELLLNLDNPAHARSRATVTRDFSPRGVENLRELVDRTARRGIADMVAGRSPPDVFEAVLQDVTSATVCHILGIPLSDRPMFRVWSRTIQEAPPHDLAGIEHAVKASFDYLMDFVRGTRAAEPTGFIRSYVDHRAKLEAPLSDEEFVGVLLGILLGGDHNALSVMTKSLYTLLSAPALWIRVVEEPERLPAMIEELIRVIPIGKLSAFPRMTTVPLVTSVGTIPPDTPVYANVFLANRDPEVFADPLTIDFDRTAGKPHLQFGFGIHSCMGPALARLEIAAVLRALAELVPNLKLSMEPGALRWINGTVLRRPDELPVSF</sequence>
<evidence type="ECO:0000256" key="1">
    <source>
        <dbReference type="ARBA" id="ARBA00010617"/>
    </source>
</evidence>
<keyword evidence="2" id="KW-0560">Oxidoreductase</keyword>
<dbReference type="GO" id="GO:0004497">
    <property type="term" value="F:monooxygenase activity"/>
    <property type="evidence" value="ECO:0007669"/>
    <property type="project" value="UniProtKB-KW"/>
</dbReference>
<accession>A0A370NAV8</accession>
<dbReference type="PRINTS" id="PR00385">
    <property type="entry name" value="P450"/>
</dbReference>
<dbReference type="AlphaFoldDB" id="A0A370NAV8"/>
<keyword evidence="2" id="KW-0503">Monooxygenase</keyword>
<reference evidence="4" key="1">
    <citation type="submission" date="2018-05" db="EMBL/GenBank/DDBJ databases">
        <authorList>
            <person name="Feng T."/>
        </authorList>
    </citation>
    <scope>NUCLEOTIDE SEQUENCE [LARGE SCALE GENOMIC DNA]</scope>
    <source>
        <strain evidence="4">S27</strain>
    </source>
</reference>
<comment type="caution">
    <text evidence="3">The sequence shown here is derived from an EMBL/GenBank/DDBJ whole genome shotgun (WGS) entry which is preliminary data.</text>
</comment>
<proteinExistence type="inferred from homology"/>
<keyword evidence="4" id="KW-1185">Reference proteome</keyword>
<dbReference type="Pfam" id="PF00067">
    <property type="entry name" value="p450"/>
    <property type="match status" value="1"/>
</dbReference>
<evidence type="ECO:0000313" key="3">
    <source>
        <dbReference type="EMBL" id="RDK02741.1"/>
    </source>
</evidence>
<dbReference type="OrthoDB" id="4168525at2"/>
<dbReference type="GO" id="GO:0020037">
    <property type="term" value="F:heme binding"/>
    <property type="evidence" value="ECO:0007669"/>
    <property type="project" value="InterPro"/>
</dbReference>
<dbReference type="EMBL" id="QHKS01000006">
    <property type="protein sequence ID" value="RDK02741.1"/>
    <property type="molecule type" value="Genomic_DNA"/>
</dbReference>
<dbReference type="GO" id="GO:0016705">
    <property type="term" value="F:oxidoreductase activity, acting on paired donors, with incorporation or reduction of molecular oxygen"/>
    <property type="evidence" value="ECO:0007669"/>
    <property type="project" value="InterPro"/>
</dbReference>
<evidence type="ECO:0000256" key="2">
    <source>
        <dbReference type="RuleBase" id="RU000461"/>
    </source>
</evidence>
<keyword evidence="2" id="KW-0349">Heme</keyword>
<name>A0A370NAV8_9BURK</name>
<dbReference type="Proteomes" id="UP000254875">
    <property type="component" value="Unassembled WGS sequence"/>
</dbReference>
<dbReference type="InterPro" id="IPR036396">
    <property type="entry name" value="Cyt_P450_sf"/>
</dbReference>
<evidence type="ECO:0000313" key="4">
    <source>
        <dbReference type="Proteomes" id="UP000254875"/>
    </source>
</evidence>
<keyword evidence="2" id="KW-0479">Metal-binding</keyword>
<dbReference type="InterPro" id="IPR002397">
    <property type="entry name" value="Cyt_P450_B"/>
</dbReference>
<dbReference type="RefSeq" id="WP_115100770.1">
    <property type="nucleotide sequence ID" value="NZ_QHKS01000006.1"/>
</dbReference>